<dbReference type="Proteomes" id="UP000800093">
    <property type="component" value="Unassembled WGS sequence"/>
</dbReference>
<name>A0A9P4N8D9_9PLEO</name>
<reference evidence="3" key="1">
    <citation type="journal article" date="2020" name="Stud. Mycol.">
        <title>101 Dothideomycetes genomes: A test case for predicting lifestyles and emergence of pathogens.</title>
        <authorList>
            <person name="Haridas S."/>
            <person name="Albert R."/>
            <person name="Binder M."/>
            <person name="Bloem J."/>
            <person name="LaButti K."/>
            <person name="Salamov A."/>
            <person name="Andreopoulos B."/>
            <person name="Baker S."/>
            <person name="Barry K."/>
            <person name="Bills G."/>
            <person name="Bluhm B."/>
            <person name="Cannon C."/>
            <person name="Castanera R."/>
            <person name="Culley D."/>
            <person name="Daum C."/>
            <person name="Ezra D."/>
            <person name="Gonzalez J."/>
            <person name="Henrissat B."/>
            <person name="Kuo A."/>
            <person name="Liang C."/>
            <person name="Lipzen A."/>
            <person name="Lutzoni F."/>
            <person name="Magnuson J."/>
            <person name="Mondo S."/>
            <person name="Nolan M."/>
            <person name="Ohm R."/>
            <person name="Pangilinan J."/>
            <person name="Park H.-J."/>
            <person name="Ramirez L."/>
            <person name="Alfaro M."/>
            <person name="Sun H."/>
            <person name="Tritt A."/>
            <person name="Yoshinaga Y."/>
            <person name="Zwiers L.-H."/>
            <person name="Turgeon B."/>
            <person name="Goodwin S."/>
            <person name="Spatafora J."/>
            <person name="Crous P."/>
            <person name="Grigoriev I."/>
        </authorList>
    </citation>
    <scope>NUCLEOTIDE SEQUENCE [LARGE SCALE GENOMIC DNA]</scope>
    <source>
        <strain evidence="3">CBS 304.66</strain>
    </source>
</reference>
<dbReference type="InterPro" id="IPR052895">
    <property type="entry name" value="HetReg/Transcr_Mod"/>
</dbReference>
<proteinExistence type="predicted"/>
<comment type="caution">
    <text evidence="2">The sequence shown here is derived from an EMBL/GenBank/DDBJ whole genome shotgun (WGS) entry which is preliminary data.</text>
</comment>
<feature type="domain" description="Heterokaryon incompatibility" evidence="1">
    <location>
        <begin position="58"/>
        <end position="112"/>
    </location>
</feature>
<dbReference type="Pfam" id="PF06985">
    <property type="entry name" value="HET"/>
    <property type="match status" value="1"/>
</dbReference>
<dbReference type="PANTHER" id="PTHR24148:SF80">
    <property type="entry name" value="HETEROKARYON INCOMPATIBILITY DOMAIN-CONTAINING PROTEIN"/>
    <property type="match status" value="1"/>
</dbReference>
<gene>
    <name evidence="2" type="ORF">CC78DRAFT_580488</name>
</gene>
<keyword evidence="3" id="KW-1185">Reference proteome</keyword>
<dbReference type="OrthoDB" id="2157530at2759"/>
<dbReference type="EMBL" id="ML986616">
    <property type="protein sequence ID" value="KAF2264416.1"/>
    <property type="molecule type" value="Genomic_DNA"/>
</dbReference>
<accession>A0A9P4N8D9</accession>
<dbReference type="AlphaFoldDB" id="A0A9P4N8D9"/>
<evidence type="ECO:0000259" key="1">
    <source>
        <dbReference type="Pfam" id="PF06985"/>
    </source>
</evidence>
<dbReference type="PANTHER" id="PTHR24148">
    <property type="entry name" value="ANKYRIN REPEAT DOMAIN-CONTAINING PROTEIN 39 HOMOLOG-RELATED"/>
    <property type="match status" value="1"/>
</dbReference>
<sequence length="112" mass="12767">MDAMASLRPYQYRPLDSPPTIRILVLQPADDLSSSLKAQLVHVQGKHLLLGHGRPGFYEAVSYYWGEPTLSHVLCMNEDSKLGITRNADIVLRHLRSPRKPRYLWIDAICLN</sequence>
<evidence type="ECO:0000313" key="3">
    <source>
        <dbReference type="Proteomes" id="UP000800093"/>
    </source>
</evidence>
<evidence type="ECO:0000313" key="2">
    <source>
        <dbReference type="EMBL" id="KAF2264416.1"/>
    </source>
</evidence>
<protein>
    <recommendedName>
        <fullName evidence="1">Heterokaryon incompatibility domain-containing protein</fullName>
    </recommendedName>
</protein>
<organism evidence="2 3">
    <name type="scientific">Lojkania enalia</name>
    <dbReference type="NCBI Taxonomy" id="147567"/>
    <lineage>
        <taxon>Eukaryota</taxon>
        <taxon>Fungi</taxon>
        <taxon>Dikarya</taxon>
        <taxon>Ascomycota</taxon>
        <taxon>Pezizomycotina</taxon>
        <taxon>Dothideomycetes</taxon>
        <taxon>Pleosporomycetidae</taxon>
        <taxon>Pleosporales</taxon>
        <taxon>Pleosporales incertae sedis</taxon>
        <taxon>Lojkania</taxon>
    </lineage>
</organism>
<dbReference type="InterPro" id="IPR010730">
    <property type="entry name" value="HET"/>
</dbReference>